<organism evidence="1">
    <name type="scientific">marine metagenome</name>
    <dbReference type="NCBI Taxonomy" id="408172"/>
    <lineage>
        <taxon>unclassified sequences</taxon>
        <taxon>metagenomes</taxon>
        <taxon>ecological metagenomes</taxon>
    </lineage>
</organism>
<proteinExistence type="predicted"/>
<evidence type="ECO:0000313" key="1">
    <source>
        <dbReference type="EMBL" id="SVB12626.1"/>
    </source>
</evidence>
<reference evidence="1" key="1">
    <citation type="submission" date="2018-05" db="EMBL/GenBank/DDBJ databases">
        <authorList>
            <person name="Lanie J.A."/>
            <person name="Ng W.-L."/>
            <person name="Kazmierczak K.M."/>
            <person name="Andrzejewski T.M."/>
            <person name="Davidsen T.M."/>
            <person name="Wayne K.J."/>
            <person name="Tettelin H."/>
            <person name="Glass J.I."/>
            <person name="Rusch D."/>
            <person name="Podicherti R."/>
            <person name="Tsui H.-C.T."/>
            <person name="Winkler M.E."/>
        </authorList>
    </citation>
    <scope>NUCLEOTIDE SEQUENCE</scope>
</reference>
<gene>
    <name evidence="1" type="ORF">METZ01_LOCUS165480</name>
</gene>
<dbReference type="EMBL" id="UINC01029616">
    <property type="protein sequence ID" value="SVB12626.1"/>
    <property type="molecule type" value="Genomic_DNA"/>
</dbReference>
<name>A0A382BFM7_9ZZZZ</name>
<feature type="non-terminal residue" evidence="1">
    <location>
        <position position="231"/>
    </location>
</feature>
<sequence>MLYRALTVKFIPLVLLSGVLSQDQITLSKVFSVQDKGTFLPISDNLSLVYTRTIVYHDDHKIYSSGTEIITGIEPLPEPSKVLVLTINDPGKKDPAVLTCQPVSLNGNKDPSWKIDIPYDSGTPETILSKDRIFFLWPGSQTYSIYHMDGNKAGQFNLFEKSPWDHEKRLMPIYHGTDLYLLGMYSAGLSFSENVHLFQIDPSFEPDHASSIPLTVPYHASISPENMVAIV</sequence>
<dbReference type="AlphaFoldDB" id="A0A382BFM7"/>
<protein>
    <submittedName>
        <fullName evidence="1">Uncharacterized protein</fullName>
    </submittedName>
</protein>
<accession>A0A382BFM7</accession>